<dbReference type="RefSeq" id="WP_171641447.1">
    <property type="nucleotide sequence ID" value="NZ_WHOA01000030.1"/>
</dbReference>
<dbReference type="Pfam" id="PF04237">
    <property type="entry name" value="YjbR"/>
    <property type="match status" value="1"/>
</dbReference>
<sequence length="119" mass="13744">MVTADEIRSIALSLPETEEQDHWEKPSFRVRSKIYAVIQPDGLSLVIKTTKEDRAAYTTMDPDAYQMPDSFQNLAFMILRMDRVHPEECRNMLTLAWSLVAPKKVVKAFNEKGQELKQD</sequence>
<keyword evidence="1" id="KW-0238">DNA-binding</keyword>
<dbReference type="InterPro" id="IPR058532">
    <property type="entry name" value="YjbR/MT2646/Rv2570-like"/>
</dbReference>
<evidence type="ECO:0000313" key="1">
    <source>
        <dbReference type="EMBL" id="NOU70740.1"/>
    </source>
</evidence>
<dbReference type="GO" id="GO:0003677">
    <property type="term" value="F:DNA binding"/>
    <property type="evidence" value="ECO:0007669"/>
    <property type="project" value="UniProtKB-KW"/>
</dbReference>
<dbReference type="Proteomes" id="UP000616779">
    <property type="component" value="Unassembled WGS sequence"/>
</dbReference>
<keyword evidence="2" id="KW-1185">Reference proteome</keyword>
<dbReference type="InterPro" id="IPR038056">
    <property type="entry name" value="YjbR-like_sf"/>
</dbReference>
<organism evidence="1 2">
    <name type="scientific">Paenibacillus phytorum</name>
    <dbReference type="NCBI Taxonomy" id="2654977"/>
    <lineage>
        <taxon>Bacteria</taxon>
        <taxon>Bacillati</taxon>
        <taxon>Bacillota</taxon>
        <taxon>Bacilli</taxon>
        <taxon>Bacillales</taxon>
        <taxon>Paenibacillaceae</taxon>
        <taxon>Paenibacillus</taxon>
    </lineage>
</organism>
<comment type="caution">
    <text evidence="1">The sequence shown here is derived from an EMBL/GenBank/DDBJ whole genome shotgun (WGS) entry which is preliminary data.</text>
</comment>
<dbReference type="EMBL" id="WHOA01000030">
    <property type="protein sequence ID" value="NOU70740.1"/>
    <property type="molecule type" value="Genomic_DNA"/>
</dbReference>
<name>A0ABX1XQB8_9BACL</name>
<dbReference type="Gene3D" id="3.90.1150.30">
    <property type="match status" value="1"/>
</dbReference>
<proteinExistence type="predicted"/>
<reference evidence="1 2" key="1">
    <citation type="submission" date="2019-10" db="EMBL/GenBank/DDBJ databases">
        <title>Description of Paenibacillus terrestris sp. nov.</title>
        <authorList>
            <person name="Carlier A."/>
            <person name="Qi S."/>
        </authorList>
    </citation>
    <scope>NUCLEOTIDE SEQUENCE [LARGE SCALE GENOMIC DNA]</scope>
    <source>
        <strain evidence="1 2">LMG 31458</strain>
    </source>
</reference>
<evidence type="ECO:0000313" key="2">
    <source>
        <dbReference type="Proteomes" id="UP000616779"/>
    </source>
</evidence>
<dbReference type="SUPFAM" id="SSF142906">
    <property type="entry name" value="YjbR-like"/>
    <property type="match status" value="1"/>
</dbReference>
<protein>
    <submittedName>
        <fullName evidence="1">MmcQ/YjbR family DNA-binding protein</fullName>
    </submittedName>
</protein>
<accession>A0ABX1XQB8</accession>
<gene>
    <name evidence="1" type="ORF">GC098_04740</name>
</gene>